<dbReference type="AlphaFoldDB" id="A0A0K2T0K0"/>
<evidence type="ECO:0000313" key="1">
    <source>
        <dbReference type="EMBL" id="CDW19132.1"/>
    </source>
</evidence>
<proteinExistence type="predicted"/>
<protein>
    <submittedName>
        <fullName evidence="1">Uncharacterized protein</fullName>
    </submittedName>
</protein>
<name>A0A0K2T0K0_LEPSM</name>
<accession>A0A0K2T0K0</accession>
<reference evidence="1" key="1">
    <citation type="submission" date="2014-05" db="EMBL/GenBank/DDBJ databases">
        <authorList>
            <person name="Chronopoulou M."/>
        </authorList>
    </citation>
    <scope>NUCLEOTIDE SEQUENCE</scope>
    <source>
        <tissue evidence="1">Whole organism</tissue>
    </source>
</reference>
<sequence length="56" mass="6251">MRQGMKLFVDDWGYSLGVISTDPNTVIGLHPSNDRGCPFQSSSPNHRFEFVDHGLS</sequence>
<dbReference type="EMBL" id="HACA01001771">
    <property type="protein sequence ID" value="CDW19132.1"/>
    <property type="molecule type" value="Transcribed_RNA"/>
</dbReference>
<organism evidence="1">
    <name type="scientific">Lepeophtheirus salmonis</name>
    <name type="common">Salmon louse</name>
    <name type="synonym">Caligus salmonis</name>
    <dbReference type="NCBI Taxonomy" id="72036"/>
    <lineage>
        <taxon>Eukaryota</taxon>
        <taxon>Metazoa</taxon>
        <taxon>Ecdysozoa</taxon>
        <taxon>Arthropoda</taxon>
        <taxon>Crustacea</taxon>
        <taxon>Multicrustacea</taxon>
        <taxon>Hexanauplia</taxon>
        <taxon>Copepoda</taxon>
        <taxon>Siphonostomatoida</taxon>
        <taxon>Caligidae</taxon>
        <taxon>Lepeophtheirus</taxon>
    </lineage>
</organism>